<reference evidence="8" key="1">
    <citation type="journal article" date="2013" name="Nat. Commun.">
        <title>Whole-genome sequencing of Oryza brachyantha reveals mechanisms underlying Oryza genome evolution.</title>
        <authorList>
            <person name="Chen J."/>
            <person name="Huang Q."/>
            <person name="Gao D."/>
            <person name="Wang J."/>
            <person name="Lang Y."/>
            <person name="Liu T."/>
            <person name="Li B."/>
            <person name="Bai Z."/>
            <person name="Luis Goicoechea J."/>
            <person name="Liang C."/>
            <person name="Chen C."/>
            <person name="Zhang W."/>
            <person name="Sun S."/>
            <person name="Liao Y."/>
            <person name="Zhang X."/>
            <person name="Yang L."/>
            <person name="Song C."/>
            <person name="Wang M."/>
            <person name="Shi J."/>
            <person name="Liu G."/>
            <person name="Liu J."/>
            <person name="Zhou H."/>
            <person name="Zhou W."/>
            <person name="Yu Q."/>
            <person name="An N."/>
            <person name="Chen Y."/>
            <person name="Cai Q."/>
            <person name="Wang B."/>
            <person name="Liu B."/>
            <person name="Min J."/>
            <person name="Huang Y."/>
            <person name="Wu H."/>
            <person name="Li Z."/>
            <person name="Zhang Y."/>
            <person name="Yin Y."/>
            <person name="Song W."/>
            <person name="Jiang J."/>
            <person name="Jackson S.A."/>
            <person name="Wing R.A."/>
            <person name="Wang J."/>
            <person name="Chen M."/>
        </authorList>
    </citation>
    <scope>NUCLEOTIDE SEQUENCE [LARGE SCALE GENOMIC DNA]</scope>
    <source>
        <strain evidence="8">cv. IRGC 101232</strain>
    </source>
</reference>
<dbReference type="GO" id="GO:0006508">
    <property type="term" value="P:proteolysis"/>
    <property type="evidence" value="ECO:0007669"/>
    <property type="project" value="UniProtKB-KW"/>
</dbReference>
<dbReference type="Proteomes" id="UP000006038">
    <property type="component" value="Chromosome 4"/>
</dbReference>
<dbReference type="InterPro" id="IPR038765">
    <property type="entry name" value="Papain-like_cys_pep_sf"/>
</dbReference>
<dbReference type="InterPro" id="IPR042467">
    <property type="entry name" value="Peptidase_C65_otubain_sub2"/>
</dbReference>
<feature type="region of interest" description="Disordered" evidence="7">
    <location>
        <begin position="337"/>
        <end position="366"/>
    </location>
</feature>
<dbReference type="GO" id="GO:0005634">
    <property type="term" value="C:nucleus"/>
    <property type="evidence" value="ECO:0007669"/>
    <property type="project" value="TreeGrafter"/>
</dbReference>
<gene>
    <name evidence="8" type="primary">LOC102710685</name>
</gene>
<dbReference type="EC" id="3.4.19.12" evidence="2"/>
<feature type="compositionally biased region" description="Low complexity" evidence="7">
    <location>
        <begin position="27"/>
        <end position="40"/>
    </location>
</feature>
<dbReference type="SUPFAM" id="SSF54001">
    <property type="entry name" value="Cysteine proteinases"/>
    <property type="match status" value="1"/>
</dbReference>
<keyword evidence="6" id="KW-0788">Thiol protease</keyword>
<dbReference type="OMA" id="ESNYADC"/>
<keyword evidence="9" id="KW-1185">Reference proteome</keyword>
<dbReference type="EnsemblPlants" id="OB04G14350.1">
    <property type="protein sequence ID" value="OB04G14350.1"/>
    <property type="gene ID" value="OB04G14350"/>
</dbReference>
<dbReference type="Gramene" id="OB04G14350.1">
    <property type="protein sequence ID" value="OB04G14350.1"/>
    <property type="gene ID" value="OB04G14350"/>
</dbReference>
<sequence>MAFKVKFKSSLFRKASAGGSGGDGGEEATPPSSPPSSSRPRMVHKKVAKSSGDCLFMSAQNECPLYIGRNDSAPLTMHNYLALRKKWWRLLAGKRTYLRPPKSHLGHDGAFKCPNARPSTLGCQEPLLALVHLSTEKHIIKQKIKLLGEQYALVRQVRKDGSSFYRAFVFSLMENLGQMLEKQVEIARLMERVDMSLEKLSDLEWDKAYFLNPAAYFSSVANEFDDLVKSVADGLPADELYKSSLQEIKSSRTLSLLRLLTEIEIRTREEDYLPCPLGYTDALEFCVKMVRPMDIEPGVTQIKALSNALGVPLRIEVADSSSQFGAVQVTRIYFFPQSEPTDPSESSPGKATETLEQQTDSVPVERAGECPSGNFLTSGGIPLVSLLYRPAHYDILYLK</sequence>
<dbReference type="InterPro" id="IPR042468">
    <property type="entry name" value="Peptidase_C65_otubain_sub1"/>
</dbReference>
<dbReference type="GeneID" id="102710685"/>
<dbReference type="Gene3D" id="1.20.1300.20">
    <property type="entry name" value="Peptidase C65 Otubain, subdomain 2"/>
    <property type="match status" value="1"/>
</dbReference>
<dbReference type="GO" id="GO:0004843">
    <property type="term" value="F:cysteine-type deubiquitinase activity"/>
    <property type="evidence" value="ECO:0007669"/>
    <property type="project" value="UniProtKB-EC"/>
</dbReference>
<evidence type="ECO:0000256" key="7">
    <source>
        <dbReference type="SAM" id="MobiDB-lite"/>
    </source>
</evidence>
<evidence type="ECO:0000256" key="2">
    <source>
        <dbReference type="ARBA" id="ARBA00012759"/>
    </source>
</evidence>
<dbReference type="Pfam" id="PF10275">
    <property type="entry name" value="Peptidase_C65"/>
    <property type="match status" value="1"/>
</dbReference>
<evidence type="ECO:0000256" key="5">
    <source>
        <dbReference type="ARBA" id="ARBA00022801"/>
    </source>
</evidence>
<name>J3LWB0_ORYBR</name>
<dbReference type="HOGENOM" id="CLU_014832_5_0_1"/>
<reference evidence="8" key="2">
    <citation type="submission" date="2013-04" db="UniProtKB">
        <authorList>
            <consortium name="EnsemblPlants"/>
        </authorList>
    </citation>
    <scope>IDENTIFICATION</scope>
</reference>
<evidence type="ECO:0000313" key="8">
    <source>
        <dbReference type="EnsemblPlants" id="OB04G14350.1"/>
    </source>
</evidence>
<feature type="region of interest" description="Disordered" evidence="7">
    <location>
        <begin position="1"/>
        <end position="44"/>
    </location>
</feature>
<evidence type="ECO:0000256" key="1">
    <source>
        <dbReference type="ARBA" id="ARBA00000707"/>
    </source>
</evidence>
<dbReference type="KEGG" id="obr:102710685"/>
<evidence type="ECO:0000256" key="6">
    <source>
        <dbReference type="ARBA" id="ARBA00022807"/>
    </source>
</evidence>
<dbReference type="InterPro" id="IPR019400">
    <property type="entry name" value="Peptidase_C65_otubain"/>
</dbReference>
<dbReference type="PANTHER" id="PTHR12931">
    <property type="entry name" value="UBIQUITIN THIOLESTERASE PROTEIN OTUB"/>
    <property type="match status" value="1"/>
</dbReference>
<protein>
    <recommendedName>
        <fullName evidence="2">ubiquitinyl hydrolase 1</fullName>
        <ecNumber evidence="2">3.4.19.12</ecNumber>
    </recommendedName>
</protein>
<dbReference type="CDD" id="cd22749">
    <property type="entry name" value="Otubain_C65"/>
    <property type="match status" value="1"/>
</dbReference>
<evidence type="ECO:0000256" key="4">
    <source>
        <dbReference type="ARBA" id="ARBA00022786"/>
    </source>
</evidence>
<comment type="catalytic activity">
    <reaction evidence="1">
        <text>Thiol-dependent hydrolysis of ester, thioester, amide, peptide and isopeptide bonds formed by the C-terminal Gly of ubiquitin (a 76-residue protein attached to proteins as an intracellular targeting signal).</text>
        <dbReference type="EC" id="3.4.19.12"/>
    </reaction>
</comment>
<keyword evidence="5" id="KW-0378">Hydrolase</keyword>
<dbReference type="GO" id="GO:0071108">
    <property type="term" value="P:protein K48-linked deubiquitination"/>
    <property type="evidence" value="ECO:0007669"/>
    <property type="project" value="TreeGrafter"/>
</dbReference>
<feature type="compositionally biased region" description="Polar residues" evidence="7">
    <location>
        <begin position="338"/>
        <end position="361"/>
    </location>
</feature>
<proteinExistence type="predicted"/>
<dbReference type="RefSeq" id="XP_006652139.2">
    <property type="nucleotide sequence ID" value="XM_006652076.3"/>
</dbReference>
<dbReference type="AlphaFoldDB" id="J3LWB0"/>
<evidence type="ECO:0000313" key="9">
    <source>
        <dbReference type="Proteomes" id="UP000006038"/>
    </source>
</evidence>
<dbReference type="Gene3D" id="3.30.200.60">
    <property type="entry name" value="Peptidase C65 Otubain, subdomain 1"/>
    <property type="match status" value="1"/>
</dbReference>
<evidence type="ECO:0000256" key="3">
    <source>
        <dbReference type="ARBA" id="ARBA00022670"/>
    </source>
</evidence>
<accession>J3LWB0</accession>
<keyword evidence="4" id="KW-0833">Ubl conjugation pathway</keyword>
<dbReference type="STRING" id="4533.J3LWB0"/>
<keyword evidence="3" id="KW-0645">Protease</keyword>
<dbReference type="PANTHER" id="PTHR12931:SF18">
    <property type="entry name" value="UBIQUITIN THIOESTERASE OTUBAIN-LIKE"/>
    <property type="match status" value="1"/>
</dbReference>
<dbReference type="eggNOG" id="KOG3991">
    <property type="taxonomic scope" value="Eukaryota"/>
</dbReference>
<dbReference type="OrthoDB" id="650133at2759"/>
<organism evidence="8">
    <name type="scientific">Oryza brachyantha</name>
    <name type="common">malo sina</name>
    <dbReference type="NCBI Taxonomy" id="4533"/>
    <lineage>
        <taxon>Eukaryota</taxon>
        <taxon>Viridiplantae</taxon>
        <taxon>Streptophyta</taxon>
        <taxon>Embryophyta</taxon>
        <taxon>Tracheophyta</taxon>
        <taxon>Spermatophyta</taxon>
        <taxon>Magnoliopsida</taxon>
        <taxon>Liliopsida</taxon>
        <taxon>Poales</taxon>
        <taxon>Poaceae</taxon>
        <taxon>BOP clade</taxon>
        <taxon>Oryzoideae</taxon>
        <taxon>Oryzeae</taxon>
        <taxon>Oryzinae</taxon>
        <taxon>Oryza</taxon>
    </lineage>
</organism>
<dbReference type="GO" id="GO:0043130">
    <property type="term" value="F:ubiquitin binding"/>
    <property type="evidence" value="ECO:0007669"/>
    <property type="project" value="TreeGrafter"/>
</dbReference>